<comment type="similarity">
    <text evidence="2 6">Belongs to the zinc-containing alcohol dehydrogenase family.</text>
</comment>
<dbReference type="OrthoDB" id="9797931at2"/>
<reference evidence="8 9" key="1">
    <citation type="submission" date="2019-01" db="EMBL/GenBank/DDBJ databases">
        <title>Genome sequences of Streptomyces and Rhizobium isolates collected from root and soil.</title>
        <authorList>
            <person name="Chhettri S."/>
            <person name="Sevigny J.L."/>
            <person name="Sen A."/>
            <person name="Ennis N."/>
            <person name="Tisa L."/>
        </authorList>
    </citation>
    <scope>NUCLEOTIDE SEQUENCE [LARGE SCALE GENOMIC DNA]</scope>
    <source>
        <strain evidence="8 9">San01</strain>
    </source>
</reference>
<name>A0A437P8E5_9ACTN</name>
<dbReference type="PANTHER" id="PTHR43161:SF23">
    <property type="entry name" value="(R,R)-BUTANEDIOL DEHYDROGENASE-RELATED"/>
    <property type="match status" value="1"/>
</dbReference>
<comment type="cofactor">
    <cofactor evidence="1 6">
        <name>Zn(2+)</name>
        <dbReference type="ChEBI" id="CHEBI:29105"/>
    </cofactor>
</comment>
<dbReference type="InterPro" id="IPR013154">
    <property type="entry name" value="ADH-like_N"/>
</dbReference>
<keyword evidence="5" id="KW-0560">Oxidoreductase</keyword>
<evidence type="ECO:0000256" key="6">
    <source>
        <dbReference type="RuleBase" id="RU361277"/>
    </source>
</evidence>
<gene>
    <name evidence="8" type="ORF">EOT10_31565</name>
</gene>
<keyword evidence="4 6" id="KW-0862">Zinc</keyword>
<evidence type="ECO:0000256" key="5">
    <source>
        <dbReference type="ARBA" id="ARBA00023002"/>
    </source>
</evidence>
<organism evidence="8 9">
    <name type="scientific">Streptomyces antnestii</name>
    <dbReference type="NCBI Taxonomy" id="2494256"/>
    <lineage>
        <taxon>Bacteria</taxon>
        <taxon>Bacillati</taxon>
        <taxon>Actinomycetota</taxon>
        <taxon>Actinomycetes</taxon>
        <taxon>Kitasatosporales</taxon>
        <taxon>Streptomycetaceae</taxon>
        <taxon>Streptomyces</taxon>
    </lineage>
</organism>
<evidence type="ECO:0000313" key="9">
    <source>
        <dbReference type="Proteomes" id="UP000283128"/>
    </source>
</evidence>
<dbReference type="SUPFAM" id="SSF50129">
    <property type="entry name" value="GroES-like"/>
    <property type="match status" value="1"/>
</dbReference>
<evidence type="ECO:0000256" key="1">
    <source>
        <dbReference type="ARBA" id="ARBA00001947"/>
    </source>
</evidence>
<dbReference type="Gene3D" id="3.90.180.10">
    <property type="entry name" value="Medium-chain alcohol dehydrogenases, catalytic domain"/>
    <property type="match status" value="1"/>
</dbReference>
<dbReference type="EMBL" id="RZYA01000020">
    <property type="protein sequence ID" value="RVU18565.1"/>
    <property type="molecule type" value="Genomic_DNA"/>
</dbReference>
<evidence type="ECO:0000256" key="4">
    <source>
        <dbReference type="ARBA" id="ARBA00022833"/>
    </source>
</evidence>
<dbReference type="InterPro" id="IPR011032">
    <property type="entry name" value="GroES-like_sf"/>
</dbReference>
<dbReference type="InterPro" id="IPR002328">
    <property type="entry name" value="ADH_Zn_CS"/>
</dbReference>
<dbReference type="InterPro" id="IPR013149">
    <property type="entry name" value="ADH-like_C"/>
</dbReference>
<sequence length="353" mass="37124">MRALRLHGPKDLRLEDIPEPGLRPGTVKIKVEWCGICGSDLHLYQAGPAAFGLDRPHPLTGEQAPPVMGHEFAGVITEIGEGVKGLAVGDRVCVEPEIYDDTCAYCRQGDYNLCEQSGFVGINGWGGGMSEYVVLPPRMVHRLPEGVGTDLGALVEPLAVAWHAVRVAALPPGSAALVVGAGPIGLGVLSALNATGARMVAVSEVSTARKKLAERLGADVVLDPAQDDVAARVRELTDGLGVAAAFDASGLQITLDTALGSLRKRGTAVNLAMWSQPAQVETIQLMRTETSLTSTIGYAGSDFPSVIAAIRRGAIDADAFITSRIPLERAVQDGYETLLGEGRDTQVKILVHP</sequence>
<dbReference type="Proteomes" id="UP000283128">
    <property type="component" value="Unassembled WGS sequence"/>
</dbReference>
<evidence type="ECO:0000259" key="7">
    <source>
        <dbReference type="SMART" id="SM00829"/>
    </source>
</evidence>
<keyword evidence="9" id="KW-1185">Reference proteome</keyword>
<evidence type="ECO:0000313" key="8">
    <source>
        <dbReference type="EMBL" id="RVU18565.1"/>
    </source>
</evidence>
<dbReference type="GO" id="GO:0000721">
    <property type="term" value="F:(R,R)-butanediol dehydrogenase activity"/>
    <property type="evidence" value="ECO:0007669"/>
    <property type="project" value="TreeGrafter"/>
</dbReference>
<dbReference type="SUPFAM" id="SSF51735">
    <property type="entry name" value="NAD(P)-binding Rossmann-fold domains"/>
    <property type="match status" value="1"/>
</dbReference>
<dbReference type="GO" id="GO:0005737">
    <property type="term" value="C:cytoplasm"/>
    <property type="evidence" value="ECO:0007669"/>
    <property type="project" value="TreeGrafter"/>
</dbReference>
<evidence type="ECO:0000256" key="2">
    <source>
        <dbReference type="ARBA" id="ARBA00008072"/>
    </source>
</evidence>
<dbReference type="PROSITE" id="PS00059">
    <property type="entry name" value="ADH_ZINC"/>
    <property type="match status" value="1"/>
</dbReference>
<dbReference type="GO" id="GO:0034079">
    <property type="term" value="P:butanediol biosynthetic process"/>
    <property type="evidence" value="ECO:0007669"/>
    <property type="project" value="TreeGrafter"/>
</dbReference>
<dbReference type="InterPro" id="IPR036291">
    <property type="entry name" value="NAD(P)-bd_dom_sf"/>
</dbReference>
<evidence type="ECO:0000256" key="3">
    <source>
        <dbReference type="ARBA" id="ARBA00022723"/>
    </source>
</evidence>
<dbReference type="Pfam" id="PF08240">
    <property type="entry name" value="ADH_N"/>
    <property type="match status" value="1"/>
</dbReference>
<dbReference type="AlphaFoldDB" id="A0A437P8E5"/>
<dbReference type="Pfam" id="PF00107">
    <property type="entry name" value="ADH_zinc_N"/>
    <property type="match status" value="1"/>
</dbReference>
<dbReference type="InterPro" id="IPR020843">
    <property type="entry name" value="ER"/>
</dbReference>
<dbReference type="Gene3D" id="3.40.50.720">
    <property type="entry name" value="NAD(P)-binding Rossmann-like Domain"/>
    <property type="match status" value="1"/>
</dbReference>
<comment type="caution">
    <text evidence="8">The sequence shown here is derived from an EMBL/GenBank/DDBJ whole genome shotgun (WGS) entry which is preliminary data.</text>
</comment>
<dbReference type="CDD" id="cd08233">
    <property type="entry name" value="butanediol_DH_like"/>
    <property type="match status" value="1"/>
</dbReference>
<dbReference type="RefSeq" id="WP_127831799.1">
    <property type="nucleotide sequence ID" value="NZ_RZYA01000020.1"/>
</dbReference>
<dbReference type="PANTHER" id="PTHR43161">
    <property type="entry name" value="SORBITOL DEHYDROGENASE"/>
    <property type="match status" value="1"/>
</dbReference>
<feature type="domain" description="Enoyl reductase (ER)" evidence="7">
    <location>
        <begin position="8"/>
        <end position="351"/>
    </location>
</feature>
<protein>
    <submittedName>
        <fullName evidence="8">2,3-butanediol dehydrogenase</fullName>
    </submittedName>
</protein>
<keyword evidence="3 6" id="KW-0479">Metal-binding</keyword>
<proteinExistence type="inferred from homology"/>
<dbReference type="SMART" id="SM00829">
    <property type="entry name" value="PKS_ER"/>
    <property type="match status" value="1"/>
</dbReference>
<dbReference type="GO" id="GO:0008270">
    <property type="term" value="F:zinc ion binding"/>
    <property type="evidence" value="ECO:0007669"/>
    <property type="project" value="InterPro"/>
</dbReference>
<accession>A0A437P8E5</accession>